<dbReference type="PANTHER" id="PTHR30383:SF5">
    <property type="entry name" value="SGNH HYDROLASE-TYPE ESTERASE DOMAIN-CONTAINING PROTEIN"/>
    <property type="match status" value="1"/>
</dbReference>
<organism evidence="2 3">
    <name type="scientific">Lacisediminihabitans changchengi</name>
    <dbReference type="NCBI Taxonomy" id="2787634"/>
    <lineage>
        <taxon>Bacteria</taxon>
        <taxon>Bacillati</taxon>
        <taxon>Actinomycetota</taxon>
        <taxon>Actinomycetes</taxon>
        <taxon>Micrococcales</taxon>
        <taxon>Microbacteriaceae</taxon>
        <taxon>Lacisediminihabitans</taxon>
    </lineage>
</organism>
<feature type="domain" description="SGNH hydrolase-type esterase" evidence="1">
    <location>
        <begin position="23"/>
        <end position="175"/>
    </location>
</feature>
<dbReference type="GO" id="GO:0004622">
    <property type="term" value="F:phosphatidylcholine lysophospholipase activity"/>
    <property type="evidence" value="ECO:0007669"/>
    <property type="project" value="TreeGrafter"/>
</dbReference>
<name>A0A934SSY7_9MICO</name>
<dbReference type="Proteomes" id="UP000636458">
    <property type="component" value="Unassembled WGS sequence"/>
</dbReference>
<accession>A0A934SSY7</accession>
<dbReference type="SUPFAM" id="SSF52266">
    <property type="entry name" value="SGNH hydrolase"/>
    <property type="match status" value="1"/>
</dbReference>
<dbReference type="AlphaFoldDB" id="A0A934SSY7"/>
<keyword evidence="3" id="KW-1185">Reference proteome</keyword>
<dbReference type="EMBL" id="JAEPES010000002">
    <property type="protein sequence ID" value="MBK4347549.1"/>
    <property type="molecule type" value="Genomic_DNA"/>
</dbReference>
<sequence length="210" mass="23683">MDTGRDASETSGGHVLADNTVLFLGDSITASGDWATWFPDVTTLNFGVSGATSDDVLARIDQIVAADPDEIILLIGTNDFGMRQNVEHLVRNVQTILVELRRQLPGSRLLLQSVMPRGREFADRIQEANIHLRQFSSTVHAQYLDLWPALALDDGELNPRFSEDRLHLNHEGYEAWLSELRPGLERLREEPPMSRPITIIRVDDYARPER</sequence>
<protein>
    <recommendedName>
        <fullName evidence="1">SGNH hydrolase-type esterase domain-containing protein</fullName>
    </recommendedName>
</protein>
<evidence type="ECO:0000313" key="2">
    <source>
        <dbReference type="EMBL" id="MBK4347549.1"/>
    </source>
</evidence>
<reference evidence="2" key="1">
    <citation type="submission" date="2021-01" db="EMBL/GenBank/DDBJ databases">
        <title>Lacisediminihabitans sp. nov. strain G11-30, isolated from Antarctic Soil.</title>
        <authorList>
            <person name="Li J."/>
        </authorList>
    </citation>
    <scope>NUCLEOTIDE SEQUENCE</scope>
    <source>
        <strain evidence="2">G11-30</strain>
    </source>
</reference>
<dbReference type="Pfam" id="PF13472">
    <property type="entry name" value="Lipase_GDSL_2"/>
    <property type="match status" value="1"/>
</dbReference>
<dbReference type="InterPro" id="IPR051532">
    <property type="entry name" value="Ester_Hydrolysis_Enzymes"/>
</dbReference>
<evidence type="ECO:0000259" key="1">
    <source>
        <dbReference type="Pfam" id="PF13472"/>
    </source>
</evidence>
<comment type="caution">
    <text evidence="2">The sequence shown here is derived from an EMBL/GenBank/DDBJ whole genome shotgun (WGS) entry which is preliminary data.</text>
</comment>
<gene>
    <name evidence="2" type="ORF">IV501_07880</name>
</gene>
<dbReference type="Gene3D" id="3.40.50.1110">
    <property type="entry name" value="SGNH hydrolase"/>
    <property type="match status" value="1"/>
</dbReference>
<dbReference type="InterPro" id="IPR013830">
    <property type="entry name" value="SGNH_hydro"/>
</dbReference>
<dbReference type="PANTHER" id="PTHR30383">
    <property type="entry name" value="THIOESTERASE 1/PROTEASE 1/LYSOPHOSPHOLIPASE L1"/>
    <property type="match status" value="1"/>
</dbReference>
<evidence type="ECO:0000313" key="3">
    <source>
        <dbReference type="Proteomes" id="UP000636458"/>
    </source>
</evidence>
<proteinExistence type="predicted"/>
<dbReference type="RefSeq" id="WP_200555923.1">
    <property type="nucleotide sequence ID" value="NZ_JAEPES010000002.1"/>
</dbReference>
<dbReference type="InterPro" id="IPR036514">
    <property type="entry name" value="SGNH_hydro_sf"/>
</dbReference>